<feature type="transmembrane region" description="Helical" evidence="12">
    <location>
        <begin position="284"/>
        <end position="305"/>
    </location>
</feature>
<dbReference type="GO" id="GO:0008963">
    <property type="term" value="F:phospho-N-acetylmuramoyl-pentapeptide-transferase activity"/>
    <property type="evidence" value="ECO:0007669"/>
    <property type="project" value="UniProtKB-UniRule"/>
</dbReference>
<evidence type="ECO:0000256" key="11">
    <source>
        <dbReference type="ARBA" id="ARBA00023316"/>
    </source>
</evidence>
<dbReference type="GO" id="GO:0071555">
    <property type="term" value="P:cell wall organization"/>
    <property type="evidence" value="ECO:0007669"/>
    <property type="project" value="UniProtKB-KW"/>
</dbReference>
<keyword evidence="10 12" id="KW-0131">Cell cycle</keyword>
<dbReference type="GO" id="GO:0046872">
    <property type="term" value="F:metal ion binding"/>
    <property type="evidence" value="ECO:0007669"/>
    <property type="project" value="UniProtKB-KW"/>
</dbReference>
<evidence type="ECO:0000256" key="6">
    <source>
        <dbReference type="ARBA" id="ARBA00022960"/>
    </source>
</evidence>
<organism evidence="15">
    <name type="scientific">Dictyoglomus thermophilum</name>
    <dbReference type="NCBI Taxonomy" id="14"/>
    <lineage>
        <taxon>Bacteria</taxon>
        <taxon>Pseudomonadati</taxon>
        <taxon>Dictyoglomota</taxon>
        <taxon>Dictyoglomia</taxon>
        <taxon>Dictyoglomales</taxon>
        <taxon>Dictyoglomaceae</taxon>
        <taxon>Dictyoglomus</taxon>
    </lineage>
</organism>
<keyword evidence="8 12" id="KW-1133">Transmembrane helix</keyword>
<dbReference type="GO" id="GO:0005886">
    <property type="term" value="C:plasma membrane"/>
    <property type="evidence" value="ECO:0007669"/>
    <property type="project" value="UniProtKB-SubCell"/>
</dbReference>
<reference evidence="15" key="1">
    <citation type="journal article" date="2020" name="mSystems">
        <title>Genome- and Community-Level Interaction Insights into Carbon Utilization and Element Cycling Functions of Hydrothermarchaeota in Hydrothermal Sediment.</title>
        <authorList>
            <person name="Zhou Z."/>
            <person name="Liu Y."/>
            <person name="Xu W."/>
            <person name="Pan J."/>
            <person name="Luo Z.H."/>
            <person name="Li M."/>
        </authorList>
    </citation>
    <scope>NUCLEOTIDE SEQUENCE [LARGE SCALE GENOMIC DNA]</scope>
    <source>
        <strain evidence="15">SpSt-70</strain>
    </source>
</reference>
<dbReference type="GO" id="GO:0051301">
    <property type="term" value="P:cell division"/>
    <property type="evidence" value="ECO:0007669"/>
    <property type="project" value="UniProtKB-KW"/>
</dbReference>
<dbReference type="InterPro" id="IPR003524">
    <property type="entry name" value="PNAcMuramoyl-5peptid_Trfase"/>
</dbReference>
<evidence type="ECO:0000256" key="13">
    <source>
        <dbReference type="NCBIfam" id="TIGR00445"/>
    </source>
</evidence>
<evidence type="ECO:0000256" key="1">
    <source>
        <dbReference type="ARBA" id="ARBA00004141"/>
    </source>
</evidence>
<feature type="transmembrane region" description="Helical" evidence="12">
    <location>
        <begin position="101"/>
        <end position="119"/>
    </location>
</feature>
<feature type="transmembrane region" description="Helical" evidence="12">
    <location>
        <begin position="6"/>
        <end position="23"/>
    </location>
</feature>
<comment type="catalytic activity">
    <reaction evidence="12">
        <text>UDP-N-acetyl-alpha-D-muramoyl-L-alanyl-gamma-D-glutamyl-meso-2,6-diaminopimeloyl-D-alanyl-D-alanine + di-trans,octa-cis-undecaprenyl phosphate = di-trans,octa-cis-undecaprenyl diphospho-N-acetyl-alpha-D-muramoyl-L-alanyl-D-glutamyl-meso-2,6-diaminopimeloyl-D-alanyl-D-alanine + UMP</text>
        <dbReference type="Rhea" id="RHEA:28386"/>
        <dbReference type="ChEBI" id="CHEBI:57865"/>
        <dbReference type="ChEBI" id="CHEBI:60392"/>
        <dbReference type="ChEBI" id="CHEBI:61386"/>
        <dbReference type="ChEBI" id="CHEBI:61387"/>
        <dbReference type="EC" id="2.7.8.13"/>
    </reaction>
</comment>
<feature type="transmembrane region" description="Helical" evidence="12">
    <location>
        <begin position="125"/>
        <end position="150"/>
    </location>
</feature>
<comment type="subcellular location">
    <subcellularLocation>
        <location evidence="12">Cell membrane</location>
        <topology evidence="12">Multi-pass membrane protein</topology>
    </subcellularLocation>
    <subcellularLocation>
        <location evidence="1">Membrane</location>
        <topology evidence="1">Multi-pass membrane protein</topology>
    </subcellularLocation>
</comment>
<keyword evidence="4 12" id="KW-0808">Transferase</keyword>
<comment type="function">
    <text evidence="12">Catalyzes the initial step of the lipid cycle reactions in the biosynthesis of the cell wall peptidoglycan: transfers peptidoglycan precursor phospho-MurNAc-pentapeptide from UDP-MurNAc-pentapeptide onto the lipid carrier undecaprenyl phosphate, yielding undecaprenyl-pyrophosphoryl-MurNAc-pentapeptide, known as lipid I.</text>
</comment>
<dbReference type="PANTHER" id="PTHR22926">
    <property type="entry name" value="PHOSPHO-N-ACETYLMURAMOYL-PENTAPEPTIDE-TRANSFERASE"/>
    <property type="match status" value="1"/>
</dbReference>
<evidence type="ECO:0000313" key="15">
    <source>
        <dbReference type="EMBL" id="HGK23850.1"/>
    </source>
</evidence>
<dbReference type="NCBIfam" id="TIGR00445">
    <property type="entry name" value="mraY"/>
    <property type="match status" value="1"/>
</dbReference>
<dbReference type="EC" id="2.7.8.13" evidence="12 13"/>
<feature type="transmembrane region" description="Helical" evidence="12">
    <location>
        <begin position="185"/>
        <end position="202"/>
    </location>
</feature>
<evidence type="ECO:0000256" key="2">
    <source>
        <dbReference type="ARBA" id="ARBA00005583"/>
    </source>
</evidence>
<keyword evidence="9 12" id="KW-0472">Membrane</keyword>
<feature type="transmembrane region" description="Helical" evidence="12">
    <location>
        <begin position="44"/>
        <end position="65"/>
    </location>
</feature>
<dbReference type="InterPro" id="IPR000715">
    <property type="entry name" value="Glycosyl_transferase_4"/>
</dbReference>
<name>A0A7C2CRJ2_DICTH</name>
<dbReference type="CDD" id="cd06852">
    <property type="entry name" value="GT_MraY"/>
    <property type="match status" value="1"/>
</dbReference>
<dbReference type="EMBL" id="DTDV01000015">
    <property type="protein sequence ID" value="HGK23850.1"/>
    <property type="molecule type" value="Genomic_DNA"/>
</dbReference>
<gene>
    <name evidence="12 15" type="primary">mraY</name>
    <name evidence="15" type="ORF">ENU78_05305</name>
</gene>
<keyword evidence="12" id="KW-1003">Cell membrane</keyword>
<keyword evidence="5 12" id="KW-0812">Transmembrane</keyword>
<feature type="transmembrane region" description="Helical" evidence="12">
    <location>
        <begin position="162"/>
        <end position="179"/>
    </location>
</feature>
<evidence type="ECO:0000256" key="9">
    <source>
        <dbReference type="ARBA" id="ARBA00023136"/>
    </source>
</evidence>
<evidence type="ECO:0000256" key="10">
    <source>
        <dbReference type="ARBA" id="ARBA00023306"/>
    </source>
</evidence>
<feature type="transmembrane region" description="Helical" evidence="12">
    <location>
        <begin position="209"/>
        <end position="229"/>
    </location>
</feature>
<dbReference type="UniPathway" id="UPA00219"/>
<feature type="binding site" evidence="14">
    <location>
        <position position="213"/>
    </location>
    <ligand>
        <name>Mg(2+)</name>
        <dbReference type="ChEBI" id="CHEBI:18420"/>
    </ligand>
</feature>
<feature type="binding site" evidence="14">
    <location>
        <position position="155"/>
    </location>
    <ligand>
        <name>Mg(2+)</name>
        <dbReference type="ChEBI" id="CHEBI:18420"/>
    </ligand>
</feature>
<keyword evidence="12 14" id="KW-0460">Magnesium</keyword>
<evidence type="ECO:0000256" key="14">
    <source>
        <dbReference type="PIRSR" id="PIRSR600715-1"/>
    </source>
</evidence>
<comment type="pathway">
    <text evidence="12">Cell wall biogenesis; peptidoglycan biosynthesis.</text>
</comment>
<comment type="similarity">
    <text evidence="2 12">Belongs to the glycosyltransferase 4 family. MraY subfamily.</text>
</comment>
<keyword evidence="12 14" id="KW-0479">Metal-binding</keyword>
<sequence length="306" mass="35295">MTALLSINFVAFFVFLLILKYWIDFQRNKGIGKYIRKEGPSSHFQKSGTPVMGGIVFILAVFPFLFFKETFFISLSTILFGLLGLIDDLKLMENKDYGIRPLRKILLSFIITLILYVFSPHDYKIYWGSHLIIDSSILYIFLFFIILIAVPNAINLTDGLDGLAGGTSLITLIFLFIYSFHFKKIALEISLMITALLAFLWFNSHPAEIFMGDVGAFALGGFIASLSVVNKVELLLIFLGGIFLIESLSVFIQVFFYKWKKRRIFLMSPIHHHFELKGWKETKIVWRFYIVHLLIIIGGLVLWYWI</sequence>
<dbReference type="PANTHER" id="PTHR22926:SF5">
    <property type="entry name" value="PHOSPHO-N-ACETYLMURAMOYL-PENTAPEPTIDE-TRANSFERASE HOMOLOG"/>
    <property type="match status" value="1"/>
</dbReference>
<dbReference type="InterPro" id="IPR018480">
    <property type="entry name" value="PNAcMuramoyl-5peptid_Trfase_CS"/>
</dbReference>
<dbReference type="HAMAP" id="MF_00038">
    <property type="entry name" value="MraY"/>
    <property type="match status" value="1"/>
</dbReference>
<dbReference type="AlphaFoldDB" id="A0A7C2CRJ2"/>
<keyword evidence="6 12" id="KW-0133">Cell shape</keyword>
<feature type="transmembrane region" description="Helical" evidence="12">
    <location>
        <begin position="235"/>
        <end position="257"/>
    </location>
</feature>
<keyword evidence="7 12" id="KW-0573">Peptidoglycan synthesis</keyword>
<evidence type="ECO:0000256" key="3">
    <source>
        <dbReference type="ARBA" id="ARBA00022618"/>
    </source>
</evidence>
<dbReference type="GO" id="GO:0009252">
    <property type="term" value="P:peptidoglycan biosynthetic process"/>
    <property type="evidence" value="ECO:0007669"/>
    <property type="project" value="UniProtKB-UniRule"/>
</dbReference>
<comment type="cofactor">
    <cofactor evidence="12 14">
        <name>Mg(2+)</name>
        <dbReference type="ChEBI" id="CHEBI:18420"/>
    </cofactor>
</comment>
<dbReference type="Pfam" id="PF00953">
    <property type="entry name" value="Glycos_transf_4"/>
    <property type="match status" value="1"/>
</dbReference>
<evidence type="ECO:0000256" key="8">
    <source>
        <dbReference type="ARBA" id="ARBA00022989"/>
    </source>
</evidence>
<evidence type="ECO:0000256" key="7">
    <source>
        <dbReference type="ARBA" id="ARBA00022984"/>
    </source>
</evidence>
<dbReference type="PROSITE" id="PS01348">
    <property type="entry name" value="MRAY_2"/>
    <property type="match status" value="1"/>
</dbReference>
<accession>A0A7C2CRJ2</accession>
<dbReference type="GO" id="GO:0008360">
    <property type="term" value="P:regulation of cell shape"/>
    <property type="evidence" value="ECO:0007669"/>
    <property type="project" value="UniProtKB-KW"/>
</dbReference>
<evidence type="ECO:0000256" key="4">
    <source>
        <dbReference type="ARBA" id="ARBA00022679"/>
    </source>
</evidence>
<evidence type="ECO:0000256" key="12">
    <source>
        <dbReference type="HAMAP-Rule" id="MF_00038"/>
    </source>
</evidence>
<keyword evidence="11 12" id="KW-0961">Cell wall biogenesis/degradation</keyword>
<protein>
    <recommendedName>
        <fullName evidence="12 13">Phospho-N-acetylmuramoyl-pentapeptide-transferase</fullName>
        <ecNumber evidence="12 13">2.7.8.13</ecNumber>
    </recommendedName>
    <alternativeName>
        <fullName evidence="12">UDP-MurNAc-pentapeptide phosphotransferase</fullName>
    </alternativeName>
</protein>
<comment type="caution">
    <text evidence="15">The sequence shown here is derived from an EMBL/GenBank/DDBJ whole genome shotgun (WGS) entry which is preliminary data.</text>
</comment>
<proteinExistence type="inferred from homology"/>
<evidence type="ECO:0000256" key="5">
    <source>
        <dbReference type="ARBA" id="ARBA00022692"/>
    </source>
</evidence>
<keyword evidence="3 12" id="KW-0132">Cell division</keyword>